<evidence type="ECO:0000256" key="3">
    <source>
        <dbReference type="ARBA" id="ARBA00022729"/>
    </source>
</evidence>
<dbReference type="InterPro" id="IPR040794">
    <property type="entry name" value="CE2_N"/>
</dbReference>
<proteinExistence type="predicted"/>
<evidence type="ECO:0000259" key="6">
    <source>
        <dbReference type="Pfam" id="PF13472"/>
    </source>
</evidence>
<evidence type="ECO:0000313" key="9">
    <source>
        <dbReference type="Proteomes" id="UP000626697"/>
    </source>
</evidence>
<organism evidence="8 9">
    <name type="scientific">Peribacillus huizhouensis</name>
    <dbReference type="NCBI Taxonomy" id="1501239"/>
    <lineage>
        <taxon>Bacteria</taxon>
        <taxon>Bacillati</taxon>
        <taxon>Bacillota</taxon>
        <taxon>Bacilli</taxon>
        <taxon>Bacillales</taxon>
        <taxon>Bacillaceae</taxon>
        <taxon>Peribacillus</taxon>
    </lineage>
</organism>
<evidence type="ECO:0000256" key="1">
    <source>
        <dbReference type="ARBA" id="ARBA00004613"/>
    </source>
</evidence>
<dbReference type="InterPro" id="IPR012334">
    <property type="entry name" value="Pectin_lyas_fold"/>
</dbReference>
<dbReference type="InterPro" id="IPR013830">
    <property type="entry name" value="SGNH_hydro"/>
</dbReference>
<dbReference type="Pfam" id="PF13229">
    <property type="entry name" value="Beta_helix"/>
    <property type="match status" value="1"/>
</dbReference>
<dbReference type="Proteomes" id="UP000626697">
    <property type="component" value="Unassembled WGS sequence"/>
</dbReference>
<keyword evidence="3" id="KW-0732">Signal</keyword>
<feature type="domain" description="DUF1565" evidence="4">
    <location>
        <begin position="51"/>
        <end position="90"/>
    </location>
</feature>
<feature type="domain" description="Right handed beta helix" evidence="5">
    <location>
        <begin position="126"/>
        <end position="276"/>
    </location>
</feature>
<dbReference type="Pfam" id="PF17996">
    <property type="entry name" value="CE2_N"/>
    <property type="match status" value="1"/>
</dbReference>
<dbReference type="Gene3D" id="2.160.20.10">
    <property type="entry name" value="Single-stranded right-handed beta-helix, Pectin lyase-like"/>
    <property type="match status" value="1"/>
</dbReference>
<dbReference type="Gene3D" id="3.40.50.1110">
    <property type="entry name" value="SGNH hydrolase"/>
    <property type="match status" value="1"/>
</dbReference>
<dbReference type="PANTHER" id="PTHR40088:SF2">
    <property type="entry name" value="SECRETED SUGAR HYDROLASE"/>
    <property type="match status" value="1"/>
</dbReference>
<dbReference type="InterPro" id="IPR011459">
    <property type="entry name" value="DUF1565"/>
</dbReference>
<dbReference type="InterPro" id="IPR052052">
    <property type="entry name" value="Polysaccharide_Lyase_9"/>
</dbReference>
<sequence>MSGYKYGNQVGGGDSGVDAVARAQVEETNRQLAETAQEVASIASIKYVSSVDGDDLNKGTLNSPWKTIQYAVDTAEAGDTIYVMNGTYKERVLIRKSGKPDRPIKLVNYKGHSPIIDGTGITWWSNSWQGLVNIENSNNWIFEGLKLINSYAMGFGQDWTDGKGSSNVIIRNCSVTDAGGSGIYFINADNILIDNCELKRVCKNLSQEGLSLVNVDNFEIKDCRVIDCYKEGIDLKDGTRNGIIHGCYVDNPVRIGIYVDAFSRHQYNIEVYNNTVTNVPEGVGLSTGVESGGTLEGIIFRNNIVYDSLRGYNIVANNNETGLPYKISDIVVRNNVAFNVSFTGVLVSVKIKNLTIENNILFSNQTSSGIQILDLGVTDINELAIRNNFFRDYNLSRADLPVGVDYKVLAQVAGADNAYDTVFKDATGVLTGERDFNLAPASAAKGAGHRRIDMGIYGKYPDGMSVTTQLELIKQARVVTDEIAYKPYNYIYNIDNGLRKWRLAKARLDSGVQEIINVCLEGDSNTEGQAGGAVTIDNYKRGYATLLRNQFTTKYGDVGEGMIANQYPYTAAVGRWTYTGTWQTFGGNGLTYGSSGTKIAVAAGSTASFTFKGTGVVVLLEGSWSSGSVDIAVDGGTAQTLSTSRSSDGVVIEHRVTGLVDGTHTVVLTTKSASKVSLLGAYELKGSKGVRINNFGVSGLKVGSVAKAFNSEACIGYWTPKLTIISFLSNDYNTQTSLDAFKADWQAVITKAKQYGDVLITTTGGIFNANHPIPMNDYYNIVLQLAKDYNCALVDIKKRWGSTYSVANAAGYLVDEVHPKPEGHQDIFNVLSKVLLEGM</sequence>
<dbReference type="InterPro" id="IPR006626">
    <property type="entry name" value="PbH1"/>
</dbReference>
<evidence type="ECO:0000259" key="4">
    <source>
        <dbReference type="Pfam" id="PF07602"/>
    </source>
</evidence>
<dbReference type="Gene3D" id="2.60.120.260">
    <property type="entry name" value="Galactose-binding domain-like"/>
    <property type="match status" value="1"/>
</dbReference>
<protein>
    <submittedName>
        <fullName evidence="8">Lysophospholipase L1-like esterase</fullName>
    </submittedName>
</protein>
<accession>A0ABR6CR72</accession>
<name>A0ABR6CR72_9BACI</name>
<dbReference type="RefSeq" id="WP_182502978.1">
    <property type="nucleotide sequence ID" value="NZ_JACJHX010000008.1"/>
</dbReference>
<dbReference type="PANTHER" id="PTHR40088">
    <property type="entry name" value="PECTATE LYASE (EUROFUNG)"/>
    <property type="match status" value="1"/>
</dbReference>
<dbReference type="InterPro" id="IPR036514">
    <property type="entry name" value="SGNH_hydro_sf"/>
</dbReference>
<dbReference type="EMBL" id="JACJHX010000008">
    <property type="protein sequence ID" value="MBA9027527.1"/>
    <property type="molecule type" value="Genomic_DNA"/>
</dbReference>
<reference evidence="8 9" key="1">
    <citation type="submission" date="2020-08" db="EMBL/GenBank/DDBJ databases">
        <title>Genomic Encyclopedia of Type Strains, Phase IV (KMG-IV): sequencing the most valuable type-strain genomes for metagenomic binning, comparative biology and taxonomic classification.</title>
        <authorList>
            <person name="Goeker M."/>
        </authorList>
    </citation>
    <scope>NUCLEOTIDE SEQUENCE [LARGE SCALE GENOMIC DNA]</scope>
    <source>
        <strain evidence="8 9">DSM 105481</strain>
    </source>
</reference>
<comment type="subcellular location">
    <subcellularLocation>
        <location evidence="1">Secreted</location>
    </subcellularLocation>
</comment>
<evidence type="ECO:0000313" key="8">
    <source>
        <dbReference type="EMBL" id="MBA9027527.1"/>
    </source>
</evidence>
<dbReference type="InterPro" id="IPR039448">
    <property type="entry name" value="Beta_helix"/>
</dbReference>
<gene>
    <name evidence="8" type="ORF">HNP81_002817</name>
</gene>
<dbReference type="InterPro" id="IPR011050">
    <property type="entry name" value="Pectin_lyase_fold/virulence"/>
</dbReference>
<feature type="domain" description="SGNH hydrolase-type esterase" evidence="6">
    <location>
        <begin position="690"/>
        <end position="825"/>
    </location>
</feature>
<keyword evidence="9" id="KW-1185">Reference proteome</keyword>
<dbReference type="Pfam" id="PF13472">
    <property type="entry name" value="Lipase_GDSL_2"/>
    <property type="match status" value="1"/>
</dbReference>
<dbReference type="CDD" id="cd00229">
    <property type="entry name" value="SGNH_hydrolase"/>
    <property type="match status" value="1"/>
</dbReference>
<comment type="caution">
    <text evidence="8">The sequence shown here is derived from an EMBL/GenBank/DDBJ whole genome shotgun (WGS) entry which is preliminary data.</text>
</comment>
<keyword evidence="2" id="KW-0964">Secreted</keyword>
<evidence type="ECO:0000256" key="2">
    <source>
        <dbReference type="ARBA" id="ARBA00022525"/>
    </source>
</evidence>
<dbReference type="SUPFAM" id="SSF51126">
    <property type="entry name" value="Pectin lyase-like"/>
    <property type="match status" value="1"/>
</dbReference>
<dbReference type="SMART" id="SM00710">
    <property type="entry name" value="PbH1"/>
    <property type="match status" value="7"/>
</dbReference>
<evidence type="ECO:0000259" key="5">
    <source>
        <dbReference type="Pfam" id="PF13229"/>
    </source>
</evidence>
<dbReference type="Pfam" id="PF07602">
    <property type="entry name" value="DUF1565"/>
    <property type="match status" value="1"/>
</dbReference>
<evidence type="ECO:0000259" key="7">
    <source>
        <dbReference type="Pfam" id="PF17996"/>
    </source>
</evidence>
<dbReference type="SUPFAM" id="SSF52266">
    <property type="entry name" value="SGNH hydrolase"/>
    <property type="match status" value="1"/>
</dbReference>
<feature type="domain" description="Carbohydrate esterase 2 N-terminal" evidence="7">
    <location>
        <begin position="598"/>
        <end position="675"/>
    </location>
</feature>